<keyword evidence="4" id="KW-1185">Reference proteome</keyword>
<feature type="compositionally biased region" description="Acidic residues" evidence="2">
    <location>
        <begin position="61"/>
        <end position="75"/>
    </location>
</feature>
<comment type="caution">
    <text evidence="3">The sequence shown here is derived from an EMBL/GenBank/DDBJ whole genome shotgun (WGS) entry which is preliminary data.</text>
</comment>
<evidence type="ECO:0000256" key="2">
    <source>
        <dbReference type="SAM" id="MobiDB-lite"/>
    </source>
</evidence>
<feature type="compositionally biased region" description="Basic and acidic residues" evidence="2">
    <location>
        <begin position="242"/>
        <end position="251"/>
    </location>
</feature>
<proteinExistence type="predicted"/>
<evidence type="ECO:0000256" key="1">
    <source>
        <dbReference type="SAM" id="Coils"/>
    </source>
</evidence>
<feature type="coiled-coil region" evidence="1">
    <location>
        <begin position="562"/>
        <end position="780"/>
    </location>
</feature>
<evidence type="ECO:0000313" key="4">
    <source>
        <dbReference type="Proteomes" id="UP000009170"/>
    </source>
</evidence>
<evidence type="ECO:0000313" key="3">
    <source>
        <dbReference type="EMBL" id="CEG01288.1"/>
    </source>
</evidence>
<accession>A0A096PAI2</accession>
<dbReference type="GeneID" id="9832686"/>
<organism evidence="3 4">
    <name type="scientific">Ostreococcus tauri</name>
    <name type="common">Marine green alga</name>
    <dbReference type="NCBI Taxonomy" id="70448"/>
    <lineage>
        <taxon>Eukaryota</taxon>
        <taxon>Viridiplantae</taxon>
        <taxon>Chlorophyta</taxon>
        <taxon>Mamiellophyceae</taxon>
        <taxon>Mamiellales</taxon>
        <taxon>Bathycoccaceae</taxon>
        <taxon>Ostreococcus</taxon>
    </lineage>
</organism>
<dbReference type="RefSeq" id="XP_022840876.1">
    <property type="nucleotide sequence ID" value="XM_022985199.1"/>
</dbReference>
<keyword evidence="1" id="KW-0175">Coiled coil</keyword>
<name>A0A096PAI2_OSTTA</name>
<dbReference type="SUPFAM" id="SSF57997">
    <property type="entry name" value="Tropomyosin"/>
    <property type="match status" value="1"/>
</dbReference>
<gene>
    <name evidence="3" type="ORF">OT_ostta02g05320</name>
</gene>
<feature type="compositionally biased region" description="Low complexity" evidence="2">
    <location>
        <begin position="46"/>
        <end position="58"/>
    </location>
</feature>
<reference evidence="4" key="1">
    <citation type="journal article" date="2006" name="Proc. Natl. Acad. Sci. U.S.A.">
        <title>Genome analysis of the smallest free-living eukaryote Ostreococcus tauri unveils many unique features.</title>
        <authorList>
            <person name="Derelle E."/>
            <person name="Ferraz C."/>
            <person name="Rombauts S."/>
            <person name="Rouze P."/>
            <person name="Worden A.Z."/>
            <person name="Robbens S."/>
            <person name="Partensky F."/>
            <person name="Degroeve S."/>
            <person name="Echeynie S."/>
            <person name="Cooke R."/>
            <person name="Saeys Y."/>
            <person name="Wuyts J."/>
            <person name="Jabbari K."/>
            <person name="Bowler C."/>
            <person name="Panaud O."/>
            <person name="Piegu B."/>
            <person name="Ball S.G."/>
            <person name="Ral J.-P."/>
            <person name="Bouget F.-Y."/>
            <person name="Piganeau G."/>
            <person name="De Baets B."/>
            <person name="Picard A."/>
            <person name="Delseny M."/>
            <person name="Demaille J."/>
            <person name="Van de Peer Y."/>
            <person name="Moreau H."/>
        </authorList>
    </citation>
    <scope>NUCLEOTIDE SEQUENCE [LARGE SCALE GENOMIC DNA]</scope>
    <source>
        <strain evidence="4">OTTH 0595 / CCAP 157/2 / RCC745</strain>
    </source>
</reference>
<feature type="region of interest" description="Disordered" evidence="2">
    <location>
        <begin position="44"/>
        <end position="81"/>
    </location>
</feature>
<dbReference type="EMBL" id="CAID01000002">
    <property type="protein sequence ID" value="CEG01288.1"/>
    <property type="molecule type" value="Genomic_DNA"/>
</dbReference>
<dbReference type="Gene3D" id="1.20.5.340">
    <property type="match status" value="1"/>
</dbReference>
<dbReference type="InParanoid" id="A0A096PAI2"/>
<dbReference type="OrthoDB" id="10681777at2759"/>
<reference evidence="3 4" key="2">
    <citation type="journal article" date="2014" name="BMC Genomics">
        <title>An improved genome of the model marine alga Ostreococcus tauri unfolds by assessing Illumina de novo assemblies.</title>
        <authorList>
            <person name="Blanc-Mathieu R."/>
            <person name="Verhelst B."/>
            <person name="Derelle E."/>
            <person name="Rombauts S."/>
            <person name="Bouget F.Y."/>
            <person name="Carre I."/>
            <person name="Chateau A."/>
            <person name="Eyre-Walker A."/>
            <person name="Grimsley N."/>
            <person name="Moreau H."/>
            <person name="Piegu B."/>
            <person name="Rivals E."/>
            <person name="Schackwitz W."/>
            <person name="Van de Peer Y."/>
            <person name="Piganeau G."/>
        </authorList>
    </citation>
    <scope>NUCLEOTIDE SEQUENCE [LARGE SCALE GENOMIC DNA]</scope>
    <source>
        <strain evidence="4">OTTH 0595 / CCAP 157/2 / RCC745</strain>
    </source>
</reference>
<feature type="region of interest" description="Disordered" evidence="2">
    <location>
        <begin position="242"/>
        <end position="277"/>
    </location>
</feature>
<sequence>MDARDGGVRARAAAAQALASARATRTLAYVESLRWEANGWGVGGVAADARASDSNARTSDSEDDDEDDDDDEDGEERMTGGVSRCVACVDSTVIAARDGASADGVERRFTKRAEPTAREEAPAGVDALSISHTISASVKTGVLSTVLSAKWFTALAVGATAVVAPYVMRTSSGTPYASLALGSGRNGGVRARELALESDRDRYGEYGERLRAMEATAKANVAVMRDRLGELEEELRRANEELEQARAEAKSSKKTRKRLMEAQAEASEASAREAATKADRDAVWKALRGQLEEAAKARAEMETEAMAVTAELEQAKAALERMTTCGDGILNKDAMDELRASLAAAENVKTSLEESVEHLRRQLNETSTSKSIAEEQREALREEAQRIKNTLSAKESRLTELESRLHESEDKITSLSKELDASDEKLREASKRAKDVESKLSYDENKFTRELTRLQEEMDAAKRRANVATSAMEEAEISRDVALEELRLAQADAVAKSAELSKVQDMISHESSAEKRRLEDEHAKLTLQLNRAEAALSEYIVVSAAQLESVVSEQRVAFDLEAKSLRYKLDTALQEMEFAKNELETLEVDSAEVQGSCMSDLTRVSNELSSRNAALAEAQVALAALEKEMTEFKSARQADEERLAAEEAERQRIAAEEAERQRIAAKEVERQRVAAEEVERQRIAAEEVERQRIAAEEAERQRLEVEEAERQRVAAEEAKAERQRALAAAEAERKRLVAEEETRRKEAEIDAVKAKQAQAEKRAQKLLKAAKKAYRLAEDANTRAKSLQDLASSATGPEREELIARANAAVNAANEAQVTWDNAYALAKDAMKALEDVK</sequence>
<dbReference type="AlphaFoldDB" id="A0A096PAI2"/>
<dbReference type="Proteomes" id="UP000009170">
    <property type="component" value="Unassembled WGS sequence"/>
</dbReference>
<protein>
    <submittedName>
        <fullName evidence="3">Unnamed product</fullName>
    </submittedName>
</protein>
<dbReference type="PANTHER" id="PTHR45615:SF80">
    <property type="entry name" value="GRIP DOMAIN-CONTAINING PROTEIN"/>
    <property type="match status" value="1"/>
</dbReference>
<dbReference type="KEGG" id="ota:OT_ostta02g05320"/>
<dbReference type="PANTHER" id="PTHR45615">
    <property type="entry name" value="MYOSIN HEAVY CHAIN, NON-MUSCLE"/>
    <property type="match status" value="1"/>
</dbReference>